<reference evidence="9 10" key="1">
    <citation type="submission" date="2017-08" db="EMBL/GenBank/DDBJ databases">
        <title>Virgibacillus indicus sp. nov. and Virgibacillus profoundi sp. nov, two moderately halophilic bacteria isolated from marine sediment by using the Microfluidic Streak Plate.</title>
        <authorList>
            <person name="Xu B."/>
            <person name="Hu B."/>
            <person name="Wang J."/>
            <person name="Zhu Y."/>
            <person name="Huang L."/>
            <person name="Du W."/>
            <person name="Huang Y."/>
        </authorList>
    </citation>
    <scope>NUCLEOTIDE SEQUENCE [LARGE SCALE GENOMIC DNA]</scope>
    <source>
        <strain evidence="9 10">IO3-P2-C2</strain>
    </source>
</reference>
<dbReference type="EMBL" id="NPMS01000006">
    <property type="protein sequence ID" value="OZU88141.1"/>
    <property type="molecule type" value="Genomic_DNA"/>
</dbReference>
<feature type="transmembrane region" description="Helical" evidence="7">
    <location>
        <begin position="236"/>
        <end position="257"/>
    </location>
</feature>
<evidence type="ECO:0000256" key="6">
    <source>
        <dbReference type="ARBA" id="ARBA00023136"/>
    </source>
</evidence>
<keyword evidence="4 7" id="KW-0812">Transmembrane</keyword>
<evidence type="ECO:0000256" key="7">
    <source>
        <dbReference type="SAM" id="Phobius"/>
    </source>
</evidence>
<keyword evidence="6 7" id="KW-0472">Membrane</keyword>
<dbReference type="SUPFAM" id="SSF53448">
    <property type="entry name" value="Nucleotide-diphospho-sugar transferases"/>
    <property type="match status" value="1"/>
</dbReference>
<evidence type="ECO:0000313" key="9">
    <source>
        <dbReference type="EMBL" id="OZU88141.1"/>
    </source>
</evidence>
<accession>A0A265N8L2</accession>
<dbReference type="Gene3D" id="3.90.550.10">
    <property type="entry name" value="Spore Coat Polysaccharide Biosynthesis Protein SpsA, Chain A"/>
    <property type="match status" value="1"/>
</dbReference>
<evidence type="ECO:0000313" key="10">
    <source>
        <dbReference type="Proteomes" id="UP000216498"/>
    </source>
</evidence>
<dbReference type="Proteomes" id="UP000216498">
    <property type="component" value="Unassembled WGS sequence"/>
</dbReference>
<evidence type="ECO:0000256" key="1">
    <source>
        <dbReference type="ARBA" id="ARBA00004141"/>
    </source>
</evidence>
<keyword evidence="5 7" id="KW-1133">Transmembrane helix</keyword>
<organism evidence="9 10">
    <name type="scientific">Virgibacillus indicus</name>
    <dbReference type="NCBI Taxonomy" id="2024554"/>
    <lineage>
        <taxon>Bacteria</taxon>
        <taxon>Bacillati</taxon>
        <taxon>Bacillota</taxon>
        <taxon>Bacilli</taxon>
        <taxon>Bacillales</taxon>
        <taxon>Bacillaceae</taxon>
        <taxon>Virgibacillus</taxon>
    </lineage>
</organism>
<dbReference type="CDD" id="cd04187">
    <property type="entry name" value="DPM1_like_bac"/>
    <property type="match status" value="1"/>
</dbReference>
<dbReference type="Pfam" id="PF00535">
    <property type="entry name" value="Glycos_transf_2"/>
    <property type="match status" value="1"/>
</dbReference>
<evidence type="ECO:0000256" key="5">
    <source>
        <dbReference type="ARBA" id="ARBA00022989"/>
    </source>
</evidence>
<dbReference type="AlphaFoldDB" id="A0A265N8L2"/>
<feature type="transmembrane region" description="Helical" evidence="7">
    <location>
        <begin position="269"/>
        <end position="290"/>
    </location>
</feature>
<dbReference type="InterPro" id="IPR050256">
    <property type="entry name" value="Glycosyltransferase_2"/>
</dbReference>
<keyword evidence="2" id="KW-0328">Glycosyltransferase</keyword>
<feature type="domain" description="Glycosyltransferase 2-like" evidence="8">
    <location>
        <begin position="9"/>
        <end position="148"/>
    </location>
</feature>
<dbReference type="GO" id="GO:0005886">
    <property type="term" value="C:plasma membrane"/>
    <property type="evidence" value="ECO:0007669"/>
    <property type="project" value="TreeGrafter"/>
</dbReference>
<dbReference type="PANTHER" id="PTHR48090">
    <property type="entry name" value="UNDECAPRENYL-PHOSPHATE 4-DEOXY-4-FORMAMIDO-L-ARABINOSE TRANSFERASE-RELATED"/>
    <property type="match status" value="1"/>
</dbReference>
<sequence length="335" mass="38376">METSNPLISIVIPVYGCKTCLKELCSRIITTIEQIPAQLEIILVNDASPDDAWEVIKQLSSEDSRIKGYDLARNFGQHHAITAGLDHAFGDWVVVMDCDLQDRPEEISTLYKKAMEGYEVVFGKRVVRQDKWLKRKSSSIFYRVYDYFTGGKSDHTVANFSISARKVVHGFRKMREQNRFFPLFIQWMGYKTATVAIEHNERKEGKTSYNIKKLISLATDAVISQSNKPLRLSIQFGFLIASLSFLYGLYLIARYFFLDVPVQGWTSVMVSIFFIGGLMFCNFGILGLYIGKVFNETKNRPLYLIRETTGEIQKRKCPVSNVQTGAHRNEIKETR</sequence>
<comment type="subcellular location">
    <subcellularLocation>
        <location evidence="1">Membrane</location>
        <topology evidence="1">Multi-pass membrane protein</topology>
    </subcellularLocation>
</comment>
<dbReference type="GO" id="GO:0016757">
    <property type="term" value="F:glycosyltransferase activity"/>
    <property type="evidence" value="ECO:0007669"/>
    <property type="project" value="UniProtKB-KW"/>
</dbReference>
<evidence type="ECO:0000259" key="8">
    <source>
        <dbReference type="Pfam" id="PF00535"/>
    </source>
</evidence>
<gene>
    <name evidence="9" type="ORF">CIL03_13530</name>
</gene>
<evidence type="ECO:0000256" key="4">
    <source>
        <dbReference type="ARBA" id="ARBA00022692"/>
    </source>
</evidence>
<keyword evidence="3 9" id="KW-0808">Transferase</keyword>
<comment type="caution">
    <text evidence="9">The sequence shown here is derived from an EMBL/GenBank/DDBJ whole genome shotgun (WGS) entry which is preliminary data.</text>
</comment>
<dbReference type="PANTHER" id="PTHR48090:SF1">
    <property type="entry name" value="PROPHAGE BACTOPRENOL GLUCOSYL TRANSFERASE HOMOLOG"/>
    <property type="match status" value="1"/>
</dbReference>
<dbReference type="InterPro" id="IPR001173">
    <property type="entry name" value="Glyco_trans_2-like"/>
</dbReference>
<name>A0A265N8L2_9BACI</name>
<dbReference type="RefSeq" id="WP_094886398.1">
    <property type="nucleotide sequence ID" value="NZ_NPMS01000006.1"/>
</dbReference>
<dbReference type="InterPro" id="IPR029044">
    <property type="entry name" value="Nucleotide-diphossugar_trans"/>
</dbReference>
<evidence type="ECO:0000256" key="3">
    <source>
        <dbReference type="ARBA" id="ARBA00022679"/>
    </source>
</evidence>
<keyword evidence="10" id="KW-1185">Reference proteome</keyword>
<proteinExistence type="predicted"/>
<dbReference type="OrthoDB" id="9807778at2"/>
<evidence type="ECO:0000256" key="2">
    <source>
        <dbReference type="ARBA" id="ARBA00022676"/>
    </source>
</evidence>
<protein>
    <submittedName>
        <fullName evidence="9">Glycosyltransferase</fullName>
    </submittedName>
</protein>